<keyword evidence="1" id="KW-0812">Transmembrane</keyword>
<gene>
    <name evidence="2" type="ordered locus">CHU_0445</name>
</gene>
<feature type="transmembrane region" description="Helical" evidence="1">
    <location>
        <begin position="67"/>
        <end position="86"/>
    </location>
</feature>
<dbReference type="Proteomes" id="UP000001822">
    <property type="component" value="Chromosome"/>
</dbReference>
<evidence type="ECO:0000256" key="1">
    <source>
        <dbReference type="SAM" id="Phobius"/>
    </source>
</evidence>
<sequence>MIKYFLLWFPMFFIAILNGTARDLGYKKYLSEIAARQLSTFTLLILIGMYIFFVIKKYPPASSTKALLLGLFWMLLTLDFEFGFGLYRGNTWIQLLDDYNMFRGHLWLLVPVWLTLAPYIFFKMGKRNRKTGAKCKIISVIR</sequence>
<dbReference type="RefSeq" id="WP_011583850.1">
    <property type="nucleotide sequence ID" value="NC_008255.1"/>
</dbReference>
<organism evidence="2 3">
    <name type="scientific">Cytophaga hutchinsonii (strain ATCC 33406 / DSM 1761 / CIP 103989 / NBRC 15051 / NCIMB 9469 / D465)</name>
    <dbReference type="NCBI Taxonomy" id="269798"/>
    <lineage>
        <taxon>Bacteria</taxon>
        <taxon>Pseudomonadati</taxon>
        <taxon>Bacteroidota</taxon>
        <taxon>Cytophagia</taxon>
        <taxon>Cytophagales</taxon>
        <taxon>Cytophagaceae</taxon>
        <taxon>Cytophaga</taxon>
    </lineage>
</organism>
<accession>A0A6N4SN83</accession>
<proteinExistence type="predicted"/>
<dbReference type="KEGG" id="chu:CHU_0445"/>
<reference evidence="2 3" key="1">
    <citation type="journal article" date="2007" name="Appl. Environ. Microbiol.">
        <title>Genome sequence of the cellulolytic gliding bacterium Cytophaga hutchinsonii.</title>
        <authorList>
            <person name="Xie G."/>
            <person name="Bruce D.C."/>
            <person name="Challacombe J.F."/>
            <person name="Chertkov O."/>
            <person name="Detter J.C."/>
            <person name="Gilna P."/>
            <person name="Han C.S."/>
            <person name="Lucas S."/>
            <person name="Misra M."/>
            <person name="Myers G.L."/>
            <person name="Richardson P."/>
            <person name="Tapia R."/>
            <person name="Thayer N."/>
            <person name="Thompson L.S."/>
            <person name="Brettin T.S."/>
            <person name="Henrissat B."/>
            <person name="Wilson D.B."/>
            <person name="McBride M.J."/>
        </authorList>
    </citation>
    <scope>NUCLEOTIDE SEQUENCE [LARGE SCALE GENOMIC DNA]</scope>
    <source>
        <strain evidence="3">ATCC 33406 / DSM 1761 / CIP 103989 / NBRC 15051 / NCIMB 9469 / D465</strain>
    </source>
</reference>
<dbReference type="EMBL" id="CP000383">
    <property type="protein sequence ID" value="ABG57734.1"/>
    <property type="molecule type" value="Genomic_DNA"/>
</dbReference>
<keyword evidence="3" id="KW-1185">Reference proteome</keyword>
<dbReference type="AlphaFoldDB" id="A0A6N4SN83"/>
<evidence type="ECO:0000313" key="2">
    <source>
        <dbReference type="EMBL" id="ABG57734.1"/>
    </source>
</evidence>
<feature type="transmembrane region" description="Helical" evidence="1">
    <location>
        <begin position="37"/>
        <end position="55"/>
    </location>
</feature>
<evidence type="ECO:0000313" key="3">
    <source>
        <dbReference type="Proteomes" id="UP000001822"/>
    </source>
</evidence>
<keyword evidence="1" id="KW-1133">Transmembrane helix</keyword>
<feature type="transmembrane region" description="Helical" evidence="1">
    <location>
        <begin position="106"/>
        <end position="122"/>
    </location>
</feature>
<name>A0A6N4SN83_CYTH3</name>
<keyword evidence="1" id="KW-0472">Membrane</keyword>
<protein>
    <submittedName>
        <fullName evidence="2">Uncharacterized protein</fullName>
    </submittedName>
</protein>